<evidence type="ECO:0000313" key="2">
    <source>
        <dbReference type="Proteomes" id="UP000305883"/>
    </source>
</evidence>
<evidence type="ECO:0000313" key="1">
    <source>
        <dbReference type="EMBL" id="TID01940.1"/>
    </source>
</evidence>
<comment type="caution">
    <text evidence="1">The sequence shown here is derived from an EMBL/GenBank/DDBJ whole genome shotgun (WGS) entry which is preliminary data.</text>
</comment>
<protein>
    <submittedName>
        <fullName evidence="1">Uncharacterized protein</fullName>
    </submittedName>
</protein>
<dbReference type="EMBL" id="MWPZ01000003">
    <property type="protein sequence ID" value="TID01940.1"/>
    <property type="molecule type" value="Genomic_DNA"/>
</dbReference>
<proteinExistence type="predicted"/>
<reference evidence="1 2" key="1">
    <citation type="journal article" date="2019" name="Genome Biol. Evol.">
        <title>Genomic Plasticity Mediated by Transposable Elements in the Plant Pathogenic Fungus Colletotrichum higginsianum.</title>
        <authorList>
            <person name="Tsushima A."/>
            <person name="Gan P."/>
            <person name="Kumakura N."/>
            <person name="Narusaka M."/>
            <person name="Takano Y."/>
            <person name="Narusaka Y."/>
            <person name="Shirasu K."/>
        </authorList>
    </citation>
    <scope>NUCLEOTIDE SEQUENCE [LARGE SCALE GENOMIC DNA]</scope>
    <source>
        <strain evidence="1 2">MAFF305635-RFP</strain>
    </source>
</reference>
<dbReference type="Proteomes" id="UP000305883">
    <property type="component" value="Unassembled WGS sequence"/>
</dbReference>
<name>A0A4T0W965_9PEZI</name>
<sequence>MAIHGRTDSEQEKSQFPFRARSLLRYLLPKKSQSVASPWPGAPQPASSHIADSRSRAALLTATAILDRMLDHALGFRDRAVTLFSSTSTIPDCNSNRNTYTGRILH</sequence>
<accession>A0A4T0W965</accession>
<gene>
    <name evidence="1" type="ORF">CH35J_004005</name>
</gene>
<organism evidence="1 2">
    <name type="scientific">Colletotrichum higginsianum</name>
    <dbReference type="NCBI Taxonomy" id="80884"/>
    <lineage>
        <taxon>Eukaryota</taxon>
        <taxon>Fungi</taxon>
        <taxon>Dikarya</taxon>
        <taxon>Ascomycota</taxon>
        <taxon>Pezizomycotina</taxon>
        <taxon>Sordariomycetes</taxon>
        <taxon>Hypocreomycetidae</taxon>
        <taxon>Glomerellales</taxon>
        <taxon>Glomerellaceae</taxon>
        <taxon>Colletotrichum</taxon>
        <taxon>Colletotrichum destructivum species complex</taxon>
    </lineage>
</organism>
<dbReference type="AlphaFoldDB" id="A0A4T0W965"/>